<dbReference type="Gene3D" id="3.30.70.1020">
    <property type="entry name" value="Trehalose-6-phosphate phosphatase related protein, domain 2"/>
    <property type="match status" value="1"/>
</dbReference>
<organism evidence="5 6">
    <name type="scientific">Sorlinia euscelidii</name>
    <dbReference type="NCBI Taxonomy" id="3081148"/>
    <lineage>
        <taxon>Bacteria</taxon>
        <taxon>Pseudomonadati</taxon>
        <taxon>Pseudomonadota</taxon>
        <taxon>Alphaproteobacteria</taxon>
        <taxon>Acetobacterales</taxon>
        <taxon>Acetobacteraceae</taxon>
        <taxon>Sorlinia</taxon>
    </lineage>
</organism>
<dbReference type="InterPro" id="IPR023214">
    <property type="entry name" value="HAD_sf"/>
</dbReference>
<evidence type="ECO:0000313" key="5">
    <source>
        <dbReference type="EMBL" id="MEE8657614.1"/>
    </source>
</evidence>
<keyword evidence="6" id="KW-1185">Reference proteome</keyword>
<protein>
    <recommendedName>
        <fullName evidence="4">Trehalose 6-phosphate phosphatase</fullName>
        <ecNumber evidence="4">3.1.3.12</ecNumber>
    </recommendedName>
</protein>
<dbReference type="EC" id="3.1.3.12" evidence="4"/>
<comment type="similarity">
    <text evidence="2 4">Belongs to the trehalose phosphatase family.</text>
</comment>
<keyword evidence="4" id="KW-0479">Metal-binding</keyword>
<dbReference type="InterPro" id="IPR003337">
    <property type="entry name" value="Trehalose_PPase"/>
</dbReference>
<proteinExistence type="inferred from homology"/>
<comment type="catalytic activity">
    <reaction evidence="4">
        <text>alpha,alpha-trehalose 6-phosphate + H2O = alpha,alpha-trehalose + phosphate</text>
        <dbReference type="Rhea" id="RHEA:23420"/>
        <dbReference type="ChEBI" id="CHEBI:15377"/>
        <dbReference type="ChEBI" id="CHEBI:16551"/>
        <dbReference type="ChEBI" id="CHEBI:43474"/>
        <dbReference type="ChEBI" id="CHEBI:58429"/>
        <dbReference type="EC" id="3.1.3.12"/>
    </reaction>
</comment>
<keyword evidence="3 4" id="KW-0378">Hydrolase</keyword>
<keyword evidence="4" id="KW-0460">Magnesium</keyword>
<dbReference type="SUPFAM" id="SSF56784">
    <property type="entry name" value="HAD-like"/>
    <property type="match status" value="1"/>
</dbReference>
<reference evidence="5 6" key="1">
    <citation type="submission" date="2023-10" db="EMBL/GenBank/DDBJ databases">
        <title>Sorlinia euscelidii gen. nov., sp. nov., an acetic acid bacteria isolated from the gut of Euscelidius variegatus emitter.</title>
        <authorList>
            <person name="Michoud G."/>
            <person name="Marasco R."/>
            <person name="Seferji K."/>
            <person name="Gonella E."/>
            <person name="Garuglieri E."/>
            <person name="Alma A."/>
            <person name="Mapelli F."/>
            <person name="Borin S."/>
            <person name="Daffonchio D."/>
            <person name="Crotti E."/>
        </authorList>
    </citation>
    <scope>NUCLEOTIDE SEQUENCE [LARGE SCALE GENOMIC DNA]</scope>
    <source>
        <strain evidence="5 6">EV16P</strain>
    </source>
</reference>
<gene>
    <name evidence="5" type="ORF">DOFOFD_01090</name>
</gene>
<dbReference type="RefSeq" id="WP_394818636.1">
    <property type="nucleotide sequence ID" value="NZ_JAWJZY010000001.1"/>
</dbReference>
<comment type="pathway">
    <text evidence="1 4">Glycan biosynthesis; trehalose biosynthesis.</text>
</comment>
<dbReference type="Pfam" id="PF02358">
    <property type="entry name" value="Trehalose_PPase"/>
    <property type="match status" value="1"/>
</dbReference>
<comment type="function">
    <text evidence="4">Removes the phosphate from trehalose 6-phosphate to produce free trehalose.</text>
</comment>
<dbReference type="InterPro" id="IPR006379">
    <property type="entry name" value="HAD-SF_hydro_IIB"/>
</dbReference>
<dbReference type="InterPro" id="IPR036412">
    <property type="entry name" value="HAD-like_sf"/>
</dbReference>
<evidence type="ECO:0000256" key="4">
    <source>
        <dbReference type="RuleBase" id="RU361117"/>
    </source>
</evidence>
<evidence type="ECO:0000256" key="3">
    <source>
        <dbReference type="ARBA" id="ARBA00022801"/>
    </source>
</evidence>
<sequence length="251" mass="27678">MHSRRASDPARNSPAPPLPLTLAETAFLLDFDGTLVDIAPTPDAVTVTPDLPDTLQRLRGATGDAVAIISGRTIEEIDHFLPHIAYAISGEHGAALREAPDAAITHLDMPAPPDEWLRQARQFGAAHEGSIIEPKKNGLVLHYRKCPDAAGVFERFARELITDHTDFYVQPAKMAWEIRMKGVDKGKALRRIMSLPNFRDKLPIFVGDDRTDLDGVHAAQAMGGKGYLIPEDFATAEIFRAWLRQCAEMRP</sequence>
<comment type="cofactor">
    <cofactor evidence="4">
        <name>Mg(2+)</name>
        <dbReference type="ChEBI" id="CHEBI:18420"/>
    </cofactor>
</comment>
<dbReference type="Gene3D" id="3.40.50.1000">
    <property type="entry name" value="HAD superfamily/HAD-like"/>
    <property type="match status" value="1"/>
</dbReference>
<evidence type="ECO:0000313" key="6">
    <source>
        <dbReference type="Proteomes" id="UP001312908"/>
    </source>
</evidence>
<dbReference type="NCBIfam" id="TIGR00685">
    <property type="entry name" value="T6PP"/>
    <property type="match status" value="1"/>
</dbReference>
<dbReference type="NCBIfam" id="TIGR01484">
    <property type="entry name" value="HAD-SF-IIB"/>
    <property type="match status" value="1"/>
</dbReference>
<accession>A0ABU7U178</accession>
<dbReference type="Proteomes" id="UP001312908">
    <property type="component" value="Unassembled WGS sequence"/>
</dbReference>
<dbReference type="EMBL" id="JAWJZY010000001">
    <property type="protein sequence ID" value="MEE8657614.1"/>
    <property type="molecule type" value="Genomic_DNA"/>
</dbReference>
<dbReference type="PANTHER" id="PTHR43768:SF3">
    <property type="entry name" value="TREHALOSE 6-PHOSPHATE PHOSPHATASE"/>
    <property type="match status" value="1"/>
</dbReference>
<name>A0ABU7U178_9PROT</name>
<evidence type="ECO:0000256" key="2">
    <source>
        <dbReference type="ARBA" id="ARBA00008770"/>
    </source>
</evidence>
<comment type="caution">
    <text evidence="5">The sequence shown here is derived from an EMBL/GenBank/DDBJ whole genome shotgun (WGS) entry which is preliminary data.</text>
</comment>
<dbReference type="PANTHER" id="PTHR43768">
    <property type="entry name" value="TREHALOSE 6-PHOSPHATE PHOSPHATASE"/>
    <property type="match status" value="1"/>
</dbReference>
<evidence type="ECO:0000256" key="1">
    <source>
        <dbReference type="ARBA" id="ARBA00005199"/>
    </source>
</evidence>
<dbReference type="InterPro" id="IPR044651">
    <property type="entry name" value="OTSB-like"/>
</dbReference>